<evidence type="ECO:0000256" key="2">
    <source>
        <dbReference type="SAM" id="Phobius"/>
    </source>
</evidence>
<keyword evidence="2" id="KW-0472">Membrane</keyword>
<feature type="transmembrane region" description="Helical" evidence="2">
    <location>
        <begin position="484"/>
        <end position="504"/>
    </location>
</feature>
<dbReference type="EMBL" id="PYGA01000003">
    <property type="protein sequence ID" value="PSK99630.1"/>
    <property type="molecule type" value="Genomic_DNA"/>
</dbReference>
<feature type="compositionally biased region" description="Gly residues" evidence="1">
    <location>
        <begin position="359"/>
        <end position="372"/>
    </location>
</feature>
<gene>
    <name evidence="5" type="ORF">CLV63_103355</name>
</gene>
<keyword evidence="2" id="KW-0812">Transmembrane</keyword>
<evidence type="ECO:0000313" key="6">
    <source>
        <dbReference type="Proteomes" id="UP000240542"/>
    </source>
</evidence>
<keyword evidence="6" id="KW-1185">Reference proteome</keyword>
<dbReference type="AlphaFoldDB" id="A0A2P8DQZ2"/>
<feature type="region of interest" description="Disordered" evidence="1">
    <location>
        <begin position="288"/>
        <end position="309"/>
    </location>
</feature>
<dbReference type="InterPro" id="IPR048389">
    <property type="entry name" value="YciQ-like_C"/>
</dbReference>
<protein>
    <submittedName>
        <fullName evidence="5">Putative membrane protein DUF2207</fullName>
    </submittedName>
</protein>
<evidence type="ECO:0000256" key="3">
    <source>
        <dbReference type="SAM" id="SignalP"/>
    </source>
</evidence>
<proteinExistence type="predicted"/>
<feature type="chain" id="PRO_5015136067" evidence="3">
    <location>
        <begin position="29"/>
        <end position="641"/>
    </location>
</feature>
<organism evidence="5 6">
    <name type="scientific">Murinocardiopsis flavida</name>
    <dbReference type="NCBI Taxonomy" id="645275"/>
    <lineage>
        <taxon>Bacteria</taxon>
        <taxon>Bacillati</taxon>
        <taxon>Actinomycetota</taxon>
        <taxon>Actinomycetes</taxon>
        <taxon>Streptosporangiales</taxon>
        <taxon>Nocardiopsidaceae</taxon>
        <taxon>Murinocardiopsis</taxon>
    </lineage>
</organism>
<feature type="transmembrane region" description="Helical" evidence="2">
    <location>
        <begin position="252"/>
        <end position="270"/>
    </location>
</feature>
<feature type="transmembrane region" description="Helical" evidence="2">
    <location>
        <begin position="510"/>
        <end position="529"/>
    </location>
</feature>
<dbReference type="RefSeq" id="WP_170134160.1">
    <property type="nucleotide sequence ID" value="NZ_PYGA01000003.1"/>
</dbReference>
<sequence length="641" mass="67983">MWTVRSARRAAGAVIAAAALVAGPAALAAAQDGPSGAGSGGSGGAVTNDVTLDLDRGGVMSAEESLFFGGEPPEEFTRTFVVRTAYDSDHERRYAVSGVSAEDGDGKPVEVDVDTTGNTLTMRFAPAEQVTLRYDVRGGVDRVGQRQELEWAAVGGYSAPVETTTVQVDAGAPPVALACAAGDPRSSIYCTSSDMGGHEAVVARFTQARLEPGQQLSIVVGYPAGTMNSEAILDRVWSVNSAFAITPATTTVFGLVLVVLVGGLVALIRVRSRDERALRAEAANGEAPPLRRAGRGRMRFHPPDNVHPGQIGTLIDEQADVVDITATVVDLAVRGHLEIRELSHRQFSAVDWELTATGGPAGAEGGGGGGDTEGPEGAEHTGGVEDTGTGDADDPDDPEGGRDDGDTEEPPDELLEYERLLLTALFRDGGSVRVSQLNGAGDTEGSERAQRFTEELAAVRDEMYRDMVRLKWFARSPNLERNRWTGTGITITLAGVALTALLAVFTHAAFTGLAVIIAGAAVTVGAQYMPAKTKLGSAVYAHTLGFSRFLHSAAAEDIPVDEGRRVELFSRYLPYAIIFDNVDHWARALARAGAEELDRDDLPWYHGPEEWRISDFADSITMFSLTLSGIISNSRQFKTLK</sequence>
<evidence type="ECO:0000256" key="1">
    <source>
        <dbReference type="SAM" id="MobiDB-lite"/>
    </source>
</evidence>
<feature type="region of interest" description="Disordered" evidence="1">
    <location>
        <begin position="356"/>
        <end position="411"/>
    </location>
</feature>
<dbReference type="Proteomes" id="UP000240542">
    <property type="component" value="Unassembled WGS sequence"/>
</dbReference>
<comment type="caution">
    <text evidence="5">The sequence shown here is derived from an EMBL/GenBank/DDBJ whole genome shotgun (WGS) entry which is preliminary data.</text>
</comment>
<evidence type="ECO:0000259" key="4">
    <source>
        <dbReference type="Pfam" id="PF20990"/>
    </source>
</evidence>
<keyword evidence="3" id="KW-0732">Signal</keyword>
<name>A0A2P8DQZ2_9ACTN</name>
<feature type="signal peptide" evidence="3">
    <location>
        <begin position="1"/>
        <end position="28"/>
    </location>
</feature>
<reference evidence="5 6" key="1">
    <citation type="submission" date="2018-03" db="EMBL/GenBank/DDBJ databases">
        <title>Genomic Encyclopedia of Archaeal and Bacterial Type Strains, Phase II (KMG-II): from individual species to whole genera.</title>
        <authorList>
            <person name="Goeker M."/>
        </authorList>
    </citation>
    <scope>NUCLEOTIDE SEQUENCE [LARGE SCALE GENOMIC DNA]</scope>
    <source>
        <strain evidence="5 6">DSM 45312</strain>
    </source>
</reference>
<evidence type="ECO:0000313" key="5">
    <source>
        <dbReference type="EMBL" id="PSK99630.1"/>
    </source>
</evidence>
<accession>A0A2P8DQZ2</accession>
<feature type="domain" description="Predicted membrane protein YciQ-like C-terminal" evidence="4">
    <location>
        <begin position="300"/>
        <end position="589"/>
    </location>
</feature>
<keyword evidence="2" id="KW-1133">Transmembrane helix</keyword>
<dbReference type="Pfam" id="PF20990">
    <property type="entry name" value="DUF2207_C"/>
    <property type="match status" value="1"/>
</dbReference>